<evidence type="ECO:0000256" key="4">
    <source>
        <dbReference type="ARBA" id="ARBA00022989"/>
    </source>
</evidence>
<feature type="region of interest" description="Disordered" evidence="6">
    <location>
        <begin position="451"/>
        <end position="483"/>
    </location>
</feature>
<protein>
    <submittedName>
        <fullName evidence="7">Membrane protein</fullName>
    </submittedName>
</protein>
<dbReference type="Proteomes" id="UP000198959">
    <property type="component" value="Unassembled WGS sequence"/>
</dbReference>
<dbReference type="NCBIfam" id="TIGR00765">
    <property type="entry name" value="yihY_not_rbn"/>
    <property type="match status" value="1"/>
</dbReference>
<keyword evidence="5" id="KW-0472">Membrane</keyword>
<gene>
    <name evidence="7" type="ORF">GA0074692_6672</name>
</gene>
<dbReference type="PANTHER" id="PTHR30213:SF0">
    <property type="entry name" value="UPF0761 MEMBRANE PROTEIN YIHY"/>
    <property type="match status" value="1"/>
</dbReference>
<dbReference type="AlphaFoldDB" id="A0A1C6TKP6"/>
<organism evidence="7 8">
    <name type="scientific">Micromonospora pallida</name>
    <dbReference type="NCBI Taxonomy" id="145854"/>
    <lineage>
        <taxon>Bacteria</taxon>
        <taxon>Bacillati</taxon>
        <taxon>Actinomycetota</taxon>
        <taxon>Actinomycetes</taxon>
        <taxon>Micromonosporales</taxon>
        <taxon>Micromonosporaceae</taxon>
        <taxon>Micromonospora</taxon>
    </lineage>
</organism>
<sequence length="483" mass="51960">MASDESPGRGGPHRDRSATATRREPATATRREPATATRREPATATRREPATATRREPDDLPDADAASTTRHDDPSPSPLAGVESTNGRSYGPVDRHRNGDGADRHRNGDGADRHRNGDQADRRRNGDGSDRRWADGPAGNRPAGPDDGSARKRPVGPDDGPDSPTQLSGTGWRDTLRRTGREFSEDSLTDWAAALTYYGVLSIFPGLLVLISLLGLLGESATNEIRDTVADAVPEQNVQRIIEGAIDQASASGGLASVAAVLGLLAAFWSASGYVAAFMRASNAIYDVPEGRPIWKTLPIRVGVTAVIGVMLLASAVIVVFTGRLAEAAGDAIGLGSTAVTVWNIAKWPVLLVLVSLMFALLYWASPNARHGGFRWVSPGGVLAVVLWLVISGLFALYVSNFGSYNKTYGALAGVIVFLIWLWLTNIAILLGAEFDAELERSRAIAAGHSPEEEPYVELRDDRKLRKKARKRDREQGREPHTR</sequence>
<dbReference type="EMBL" id="FMHW01000002">
    <property type="protein sequence ID" value="SCL42133.1"/>
    <property type="molecule type" value="Genomic_DNA"/>
</dbReference>
<evidence type="ECO:0000256" key="5">
    <source>
        <dbReference type="ARBA" id="ARBA00023136"/>
    </source>
</evidence>
<reference evidence="8" key="1">
    <citation type="submission" date="2016-06" db="EMBL/GenBank/DDBJ databases">
        <authorList>
            <person name="Varghese N."/>
            <person name="Submissions Spin"/>
        </authorList>
    </citation>
    <scope>NUCLEOTIDE SEQUENCE [LARGE SCALE GENOMIC DNA]</scope>
    <source>
        <strain evidence="8">DSM 43817</strain>
    </source>
</reference>
<feature type="compositionally biased region" description="Basic and acidic residues" evidence="6">
    <location>
        <begin position="93"/>
        <end position="134"/>
    </location>
</feature>
<evidence type="ECO:0000256" key="3">
    <source>
        <dbReference type="ARBA" id="ARBA00022692"/>
    </source>
</evidence>
<keyword evidence="3" id="KW-0812">Transmembrane</keyword>
<comment type="subcellular location">
    <subcellularLocation>
        <location evidence="1">Cell membrane</location>
        <topology evidence="1">Multi-pass membrane protein</topology>
    </subcellularLocation>
</comment>
<feature type="region of interest" description="Disordered" evidence="6">
    <location>
        <begin position="1"/>
        <end position="175"/>
    </location>
</feature>
<evidence type="ECO:0000256" key="6">
    <source>
        <dbReference type="SAM" id="MobiDB-lite"/>
    </source>
</evidence>
<keyword evidence="2" id="KW-1003">Cell membrane</keyword>
<evidence type="ECO:0000313" key="7">
    <source>
        <dbReference type="EMBL" id="SCL42133.1"/>
    </source>
</evidence>
<feature type="compositionally biased region" description="Basic and acidic residues" evidence="6">
    <location>
        <begin position="472"/>
        <end position="483"/>
    </location>
</feature>
<dbReference type="STRING" id="145854.GA0074692_6672"/>
<accession>A0A1C6TKP6</accession>
<dbReference type="GO" id="GO:0005886">
    <property type="term" value="C:plasma membrane"/>
    <property type="evidence" value="ECO:0007669"/>
    <property type="project" value="UniProtKB-SubCell"/>
</dbReference>
<name>A0A1C6TKP6_9ACTN</name>
<evidence type="ECO:0000256" key="2">
    <source>
        <dbReference type="ARBA" id="ARBA00022475"/>
    </source>
</evidence>
<evidence type="ECO:0000256" key="1">
    <source>
        <dbReference type="ARBA" id="ARBA00004651"/>
    </source>
</evidence>
<dbReference type="Pfam" id="PF03631">
    <property type="entry name" value="Virul_fac_BrkB"/>
    <property type="match status" value="1"/>
</dbReference>
<evidence type="ECO:0000313" key="8">
    <source>
        <dbReference type="Proteomes" id="UP000198959"/>
    </source>
</evidence>
<feature type="compositionally biased region" description="Basic and acidic residues" evidence="6">
    <location>
        <begin position="12"/>
        <end position="58"/>
    </location>
</feature>
<keyword evidence="4" id="KW-1133">Transmembrane helix</keyword>
<keyword evidence="8" id="KW-1185">Reference proteome</keyword>
<proteinExistence type="predicted"/>
<dbReference type="PANTHER" id="PTHR30213">
    <property type="entry name" value="INNER MEMBRANE PROTEIN YHJD"/>
    <property type="match status" value="1"/>
</dbReference>
<dbReference type="InterPro" id="IPR017039">
    <property type="entry name" value="Virul_fac_BrkB"/>
</dbReference>